<name>A0A178VY98_ARATH</name>
<reference evidence="3" key="1">
    <citation type="journal article" date="2016" name="Proc. Natl. Acad. Sci. U.S.A.">
        <title>Chromosome-level assembly of Arabidopsis thaliana Ler reveals the extent of translocation and inversion polymorphisms.</title>
        <authorList>
            <person name="Zapata L."/>
            <person name="Ding J."/>
            <person name="Willing E.M."/>
            <person name="Hartwig B."/>
            <person name="Bezdan D."/>
            <person name="Jiao W.B."/>
            <person name="Patel V."/>
            <person name="Velikkakam James G."/>
            <person name="Koornneef M."/>
            <person name="Ossowski S."/>
            <person name="Schneeberger K."/>
        </authorList>
    </citation>
    <scope>NUCLEOTIDE SEQUENCE [LARGE SCALE GENOMIC DNA]</scope>
    <source>
        <strain evidence="3">cv. Landsberg erecta</strain>
    </source>
</reference>
<keyword evidence="1" id="KW-0472">Membrane</keyword>
<evidence type="ECO:0000256" key="1">
    <source>
        <dbReference type="SAM" id="Phobius"/>
    </source>
</evidence>
<keyword evidence="1" id="KW-1133">Transmembrane helix</keyword>
<dbReference type="AlphaFoldDB" id="A0A178VY98"/>
<gene>
    <name evidence="2" type="ordered locus">AXX17_At2g20650</name>
</gene>
<dbReference type="EMBL" id="LUHQ01000002">
    <property type="protein sequence ID" value="OAP10918.1"/>
    <property type="molecule type" value="Genomic_DNA"/>
</dbReference>
<protein>
    <recommendedName>
        <fullName evidence="4">Transmembrane protein</fullName>
    </recommendedName>
</protein>
<dbReference type="ExpressionAtlas" id="A0A178VY98">
    <property type="expression patterns" value="baseline and differential"/>
</dbReference>
<evidence type="ECO:0008006" key="4">
    <source>
        <dbReference type="Google" id="ProtNLM"/>
    </source>
</evidence>
<proteinExistence type="predicted"/>
<evidence type="ECO:0000313" key="3">
    <source>
        <dbReference type="Proteomes" id="UP000078284"/>
    </source>
</evidence>
<dbReference type="Proteomes" id="UP000078284">
    <property type="component" value="Chromosome 2"/>
</dbReference>
<feature type="transmembrane region" description="Helical" evidence="1">
    <location>
        <begin position="320"/>
        <end position="341"/>
    </location>
</feature>
<keyword evidence="1" id="KW-0812">Transmembrane</keyword>
<comment type="caution">
    <text evidence="2">The sequence shown here is derived from an EMBL/GenBank/DDBJ whole genome shotgun (WGS) entry which is preliminary data.</text>
</comment>
<evidence type="ECO:0000313" key="2">
    <source>
        <dbReference type="EMBL" id="OAP10918.1"/>
    </source>
</evidence>
<sequence length="351" mass="38942">MVASFSTLPSSSSSVWTVNTAHLRMLFFRVSLDPPKPPVPPDPVPPEPPPRCCSDFPSSPSWYSLFVGSSISFPSSLRLIINYMQVFSMINLLDPCVAFVSSGDTSIAIVRPITAVCSLFPEAIRFSYGSYASFTSFFHVYMICRFSKVEMGKCSANSWSWNCDSRLFTIAFGLHKDTNCMLCLWLCFVCHCYSFMEIYVLSSSPVVGKSLFAGNESFFGVCGFAVASCLDMLSSKTLEVPLRDISVAYRSSTYTLVAEDIVAKTALSLNNALLLAWNEDSLVLQLFMDSQFSVKSFKSLEVTVELGRILLVLSFLHLRFIPLFFALFSSNAFVFAVLSVFSDVFYSCNGD</sequence>
<organism evidence="2 3">
    <name type="scientific">Arabidopsis thaliana</name>
    <name type="common">Mouse-ear cress</name>
    <dbReference type="NCBI Taxonomy" id="3702"/>
    <lineage>
        <taxon>Eukaryota</taxon>
        <taxon>Viridiplantae</taxon>
        <taxon>Streptophyta</taxon>
        <taxon>Embryophyta</taxon>
        <taxon>Tracheophyta</taxon>
        <taxon>Spermatophyta</taxon>
        <taxon>Magnoliopsida</taxon>
        <taxon>eudicotyledons</taxon>
        <taxon>Gunneridae</taxon>
        <taxon>Pentapetalae</taxon>
        <taxon>rosids</taxon>
        <taxon>malvids</taxon>
        <taxon>Brassicales</taxon>
        <taxon>Brassicaceae</taxon>
        <taxon>Camelineae</taxon>
        <taxon>Arabidopsis</taxon>
    </lineage>
</organism>
<accession>A0A178VY98</accession>